<dbReference type="Pfam" id="PF02065">
    <property type="entry name" value="Melibiase"/>
    <property type="match status" value="1"/>
</dbReference>
<dbReference type="Pfam" id="PF16875">
    <property type="entry name" value="Glyco_hydro_36N"/>
    <property type="match status" value="1"/>
</dbReference>
<dbReference type="RefSeq" id="WP_068622000.1">
    <property type="nucleotide sequence ID" value="NZ_FJNB01000005.1"/>
</dbReference>
<evidence type="ECO:0000256" key="6">
    <source>
        <dbReference type="PIRSR" id="PIRSR005536-1"/>
    </source>
</evidence>
<dbReference type="InterPro" id="IPR031705">
    <property type="entry name" value="Glyco_hydro_36_C"/>
</dbReference>
<keyword evidence="4 5" id="KW-0326">Glycosidase</keyword>
<dbReference type="PIRSF" id="PIRSF005536">
    <property type="entry name" value="Agal"/>
    <property type="match status" value="1"/>
</dbReference>
<dbReference type="InterPro" id="IPR031704">
    <property type="entry name" value="Glyco_hydro_36_N"/>
</dbReference>
<dbReference type="Proteomes" id="UP000199280">
    <property type="component" value="Unassembled WGS sequence"/>
</dbReference>
<feature type="domain" description="Glycosyl hydrolase family 36 C-terminal" evidence="8">
    <location>
        <begin position="650"/>
        <end position="737"/>
    </location>
</feature>
<dbReference type="AlphaFoldDB" id="A0A143YHK7"/>
<dbReference type="STRING" id="640938.TR210_909"/>
<dbReference type="InterPro" id="IPR002252">
    <property type="entry name" value="Glyco_hydro_36"/>
</dbReference>
<evidence type="ECO:0000313" key="12">
    <source>
        <dbReference type="Proteomes" id="UP000076878"/>
    </source>
</evidence>
<keyword evidence="13" id="KW-1185">Reference proteome</keyword>
<evidence type="ECO:0000256" key="5">
    <source>
        <dbReference type="PIRNR" id="PIRNR005536"/>
    </source>
</evidence>
<feature type="binding site" evidence="7">
    <location>
        <begin position="477"/>
        <end position="481"/>
    </location>
    <ligand>
        <name>substrate</name>
    </ligand>
</feature>
<organism evidence="10 12">
    <name type="scientific">Trichococcus ilyis</name>
    <dbReference type="NCBI Taxonomy" id="640938"/>
    <lineage>
        <taxon>Bacteria</taxon>
        <taxon>Bacillati</taxon>
        <taxon>Bacillota</taxon>
        <taxon>Bacilli</taxon>
        <taxon>Lactobacillales</taxon>
        <taxon>Carnobacteriaceae</taxon>
        <taxon>Trichococcus</taxon>
    </lineage>
</organism>
<dbReference type="EC" id="3.2.1.22" evidence="2 5"/>
<dbReference type="OrthoDB" id="9758822at2"/>
<dbReference type="SUPFAM" id="SSF51445">
    <property type="entry name" value="(Trans)glycosidases"/>
    <property type="match status" value="1"/>
</dbReference>
<dbReference type="InterPro" id="IPR017853">
    <property type="entry name" value="GH"/>
</dbReference>
<comment type="similarity">
    <text evidence="5">Belongs to the glycosyl hydrolase.</text>
</comment>
<dbReference type="GO" id="GO:0016052">
    <property type="term" value="P:carbohydrate catabolic process"/>
    <property type="evidence" value="ECO:0007669"/>
    <property type="project" value="InterPro"/>
</dbReference>
<protein>
    <recommendedName>
        <fullName evidence="2 5">Alpha-galactosidase</fullName>
        <ecNumber evidence="2 5">3.2.1.22</ecNumber>
    </recommendedName>
</protein>
<dbReference type="EMBL" id="FJNB01000005">
    <property type="protein sequence ID" value="CZQ90934.1"/>
    <property type="molecule type" value="Genomic_DNA"/>
</dbReference>
<evidence type="ECO:0000259" key="8">
    <source>
        <dbReference type="Pfam" id="PF16874"/>
    </source>
</evidence>
<accession>A0A143YHK7</accession>
<feature type="binding site" evidence="7">
    <location>
        <begin position="367"/>
        <end position="368"/>
    </location>
    <ligand>
        <name>substrate</name>
    </ligand>
</feature>
<evidence type="ECO:0000256" key="4">
    <source>
        <dbReference type="ARBA" id="ARBA00023295"/>
    </source>
</evidence>
<dbReference type="InterPro" id="IPR013780">
    <property type="entry name" value="Glyco_hydro_b"/>
</dbReference>
<feature type="binding site" evidence="7">
    <location>
        <position position="527"/>
    </location>
    <ligand>
        <name>substrate</name>
    </ligand>
</feature>
<dbReference type="PRINTS" id="PR00743">
    <property type="entry name" value="GLHYDRLASE36"/>
</dbReference>
<evidence type="ECO:0000256" key="2">
    <source>
        <dbReference type="ARBA" id="ARBA00012755"/>
    </source>
</evidence>
<evidence type="ECO:0000313" key="11">
    <source>
        <dbReference type="EMBL" id="SEI72547.1"/>
    </source>
</evidence>
<feature type="binding site" evidence="7">
    <location>
        <position position="200"/>
    </location>
    <ligand>
        <name>substrate</name>
    </ligand>
</feature>
<evidence type="ECO:0000256" key="3">
    <source>
        <dbReference type="ARBA" id="ARBA00022801"/>
    </source>
</evidence>
<evidence type="ECO:0000313" key="10">
    <source>
        <dbReference type="EMBL" id="CZQ90934.1"/>
    </source>
</evidence>
<dbReference type="Gene3D" id="2.70.98.60">
    <property type="entry name" value="alpha-galactosidase from lactobacil brevis"/>
    <property type="match status" value="1"/>
</dbReference>
<dbReference type="FunFam" id="3.20.20.70:FF:000118">
    <property type="entry name" value="Alpha-galactosidase"/>
    <property type="match status" value="1"/>
</dbReference>
<dbReference type="EMBL" id="FNYT01000003">
    <property type="protein sequence ID" value="SEI72547.1"/>
    <property type="molecule type" value="Genomic_DNA"/>
</dbReference>
<dbReference type="InterPro" id="IPR038417">
    <property type="entry name" value="Alpga-gal_N_sf"/>
</dbReference>
<keyword evidence="3 5" id="KW-0378">Hydrolase</keyword>
<dbReference type="PANTHER" id="PTHR43053">
    <property type="entry name" value="GLYCOSIDASE FAMILY 31"/>
    <property type="match status" value="1"/>
</dbReference>
<feature type="domain" description="Glycosyl hydrolase family 36 N-terminal" evidence="9">
    <location>
        <begin position="30"/>
        <end position="286"/>
    </location>
</feature>
<dbReference type="PANTHER" id="PTHR43053:SF3">
    <property type="entry name" value="ALPHA-GALACTOSIDASE C-RELATED"/>
    <property type="match status" value="1"/>
</dbReference>
<evidence type="ECO:0000259" key="9">
    <source>
        <dbReference type="Pfam" id="PF16875"/>
    </source>
</evidence>
<name>A0A143YHK7_9LACT</name>
<dbReference type="Gene3D" id="3.20.20.70">
    <property type="entry name" value="Aldolase class I"/>
    <property type="match status" value="1"/>
</dbReference>
<sequence>MPIHIHQEGKLFHLANQEISYIMQVLEDGSLGNLYFGRKVADRTDFSHLIESEYRPNTAYASLTDYSFSREHMRQEFPVYGTTDFRHPAISVLHDNGSRVSGFRVKDYAVHSGKKKLPGLPATYVESSAEATTLEITMLDSLSGLEAVLSYTLYEERPALTRSVHVRNYGTKKVQLERLLSMSLDLPDADYELLQLSGAWGRERYPYFRRLTPGIQSVESARGSSSHYQNPFIALKRPDATEQAGEVLGFSFVYSGNFLAQVEVDTYNVARISMGINPFGFGWLLEPGQSFQAPEVVMVYSGNGLNGMSQTFHSLYRQRLARGEWRDRERPILINNWEATGMDFTEQKLVDFAQTAYEDGVELFVLDDGWFGGRRHEQAGLGDWFVNKDVLPDGIDGLSEKIEAIGLRFGLWFEPEMVNADSKLFRDHPEWIIHTPDRPNSHGRHQYVLDFTRPEVVEHIYAMISKILRESKISYVKWDMNRCITEAYSPSLPAERQGEVFHRYMLGVYDLYERLTSEFPEILFEFCASGGGRFDPGMIYYSPQGWTSDDTDAVERLKIQYGTSFVYPLSAMGAHVSASPNEQLHRYTPIETRGNVSAFGSFGYELDLNRLSKNERAIVKEQITFIKKYRKIIHSGTFYRLLSPFDGNYCAWMVVSEDKRTALVGHYKILNEINAPFRRLHLKGLDPVGEYVDIANGKVFYGDELMHIGLVTSDTSCGQVLDGREPSCDFDSKIYVFQAK</sequence>
<feature type="active site" description="Nucleophile" evidence="6">
    <location>
        <position position="479"/>
    </location>
</feature>
<dbReference type="Pfam" id="PF16874">
    <property type="entry name" value="Glyco_hydro_36C"/>
    <property type="match status" value="1"/>
</dbReference>
<gene>
    <name evidence="11" type="ORF">SAMN05216375_10339</name>
    <name evidence="10" type="ORF">TR210_909</name>
</gene>
<evidence type="ECO:0000313" key="13">
    <source>
        <dbReference type="Proteomes" id="UP000199280"/>
    </source>
</evidence>
<dbReference type="Proteomes" id="UP000076878">
    <property type="component" value="Unassembled WGS sequence"/>
</dbReference>
<evidence type="ECO:0000256" key="7">
    <source>
        <dbReference type="PIRSR" id="PIRSR005536-2"/>
    </source>
</evidence>
<dbReference type="CDD" id="cd14791">
    <property type="entry name" value="GH36"/>
    <property type="match status" value="1"/>
</dbReference>
<feature type="binding site" evidence="7">
    <location>
        <position position="549"/>
    </location>
    <ligand>
        <name>substrate</name>
    </ligand>
</feature>
<dbReference type="InterPro" id="IPR013785">
    <property type="entry name" value="Aldolase_TIM"/>
</dbReference>
<evidence type="ECO:0000256" key="1">
    <source>
        <dbReference type="ARBA" id="ARBA00001255"/>
    </source>
</evidence>
<proteinExistence type="inferred from homology"/>
<dbReference type="InterPro" id="IPR050985">
    <property type="entry name" value="Alpha-glycosidase_related"/>
</dbReference>
<dbReference type="GO" id="GO:0004557">
    <property type="term" value="F:alpha-galactosidase activity"/>
    <property type="evidence" value="ECO:0007669"/>
    <property type="project" value="UniProtKB-UniRule"/>
</dbReference>
<feature type="binding site" evidence="7">
    <location>
        <position position="444"/>
    </location>
    <ligand>
        <name>substrate</name>
    </ligand>
</feature>
<dbReference type="Gene3D" id="2.60.40.1180">
    <property type="entry name" value="Golgi alpha-mannosidase II"/>
    <property type="match status" value="1"/>
</dbReference>
<reference evidence="11 13" key="2">
    <citation type="submission" date="2016-10" db="EMBL/GenBank/DDBJ databases">
        <authorList>
            <person name="Varghese N."/>
            <person name="Submissions S."/>
        </authorList>
    </citation>
    <scope>NUCLEOTIDE SEQUENCE [LARGE SCALE GENOMIC DNA]</scope>
    <source>
        <strain evidence="11 13">DSM 22150</strain>
    </source>
</reference>
<comment type="catalytic activity">
    <reaction evidence="1 5">
        <text>Hydrolysis of terminal, non-reducing alpha-D-galactose residues in alpha-D-galactosides, including galactose oligosaccharides, galactomannans and galactolipids.</text>
        <dbReference type="EC" id="3.2.1.22"/>
    </reaction>
</comment>
<reference evidence="10 12" key="1">
    <citation type="submission" date="2016-02" db="EMBL/GenBank/DDBJ databases">
        <authorList>
            <person name="Wen L."/>
            <person name="He K."/>
            <person name="Yang H."/>
        </authorList>
    </citation>
    <scope>NUCLEOTIDE SEQUENCE [LARGE SCALE GENOMIC DNA]</scope>
    <source>
        <strain evidence="10">Trichococcus_R210</strain>
    </source>
</reference>
<feature type="active site" description="Proton donor" evidence="6">
    <location>
        <position position="549"/>
    </location>
</feature>